<dbReference type="Proteomes" id="UP000295611">
    <property type="component" value="Unassembled WGS sequence"/>
</dbReference>
<evidence type="ECO:0000256" key="3">
    <source>
        <dbReference type="ARBA" id="ARBA00023015"/>
    </source>
</evidence>
<protein>
    <submittedName>
        <fullName evidence="7">Arginine utilization regulatory protein</fullName>
    </submittedName>
</protein>
<dbReference type="RefSeq" id="WP_133681520.1">
    <property type="nucleotide sequence ID" value="NZ_SNZP01000009.1"/>
</dbReference>
<dbReference type="PROSITE" id="PS00675">
    <property type="entry name" value="SIGMA54_INTERACT_1"/>
    <property type="match status" value="1"/>
</dbReference>
<keyword evidence="4" id="KW-0804">Transcription</keyword>
<dbReference type="AlphaFoldDB" id="A0A4R7B280"/>
<evidence type="ECO:0000256" key="1">
    <source>
        <dbReference type="ARBA" id="ARBA00022741"/>
    </source>
</evidence>
<dbReference type="InterPro" id="IPR027417">
    <property type="entry name" value="P-loop_NTPase"/>
</dbReference>
<dbReference type="SMART" id="SM00382">
    <property type="entry name" value="AAA"/>
    <property type="match status" value="1"/>
</dbReference>
<dbReference type="PROSITE" id="PS50112">
    <property type="entry name" value="PAS"/>
    <property type="match status" value="1"/>
</dbReference>
<evidence type="ECO:0000259" key="5">
    <source>
        <dbReference type="PROSITE" id="PS50045"/>
    </source>
</evidence>
<dbReference type="Gene3D" id="3.30.450.20">
    <property type="entry name" value="PAS domain"/>
    <property type="match status" value="1"/>
</dbReference>
<dbReference type="PROSITE" id="PS50045">
    <property type="entry name" value="SIGMA54_INTERACT_4"/>
    <property type="match status" value="1"/>
</dbReference>
<dbReference type="InterPro" id="IPR000014">
    <property type="entry name" value="PAS"/>
</dbReference>
<dbReference type="Gene3D" id="1.10.8.60">
    <property type="match status" value="1"/>
</dbReference>
<organism evidence="7 8">
    <name type="scientific">Paludibacterium purpuratum</name>
    <dbReference type="NCBI Taxonomy" id="1144873"/>
    <lineage>
        <taxon>Bacteria</taxon>
        <taxon>Pseudomonadati</taxon>
        <taxon>Pseudomonadota</taxon>
        <taxon>Betaproteobacteria</taxon>
        <taxon>Neisseriales</taxon>
        <taxon>Chromobacteriaceae</taxon>
        <taxon>Paludibacterium</taxon>
    </lineage>
</organism>
<sequence length="475" mass="53109">MSSVSPELELALQIFARFFDLIHQPITIIDQAGKFVYYNQESAEIDGYRGAQALGKHFLDVYNRLPEEKSTMLGALHHGTEYIGNYQIYYNYKGRPVDYQHTTVPLFGHDGIRIGAIEIGRDVSNVRKLQQQVVELNQLLYSRSQNDAYPIITCDDAMCALIKKTKRMALNDAPVVIVGETGTGKELFARLLHQSSKRADRPFIALNCGALPAQLIESTLFGTVKGAYTGAENSKGYLELADGGTLFLDEMNEMPLAMQSKLLRFLQDKSFWKLGGNQELHSDVRIIAAMNETPAYLIQQKRLRNDLFYRLCVGVLSLPPLSARLHDIEVLALHFIEKHGKTVGQHIHGISSTALSILKSKPWPGNVRMLENVIVRSMMTQEHDGLLTTIAYDEEIYELPESPAQTKSPPPQTVPAGTVGNLTHRVEAFERKLIIEALNAANGRVAQAAETLAISRTTLHYKIKKYEINFGVLDD</sequence>
<dbReference type="PROSITE" id="PS00676">
    <property type="entry name" value="SIGMA54_INTERACT_2"/>
    <property type="match status" value="1"/>
</dbReference>
<dbReference type="FunFam" id="3.40.50.300:FF:000006">
    <property type="entry name" value="DNA-binding transcriptional regulator NtrC"/>
    <property type="match status" value="1"/>
</dbReference>
<dbReference type="InterPro" id="IPR025662">
    <property type="entry name" value="Sigma_54_int_dom_ATP-bd_1"/>
</dbReference>
<evidence type="ECO:0000313" key="8">
    <source>
        <dbReference type="Proteomes" id="UP000295611"/>
    </source>
</evidence>
<dbReference type="InterPro" id="IPR058031">
    <property type="entry name" value="AAA_lid_NorR"/>
</dbReference>
<dbReference type="Pfam" id="PF25601">
    <property type="entry name" value="AAA_lid_14"/>
    <property type="match status" value="1"/>
</dbReference>
<proteinExistence type="predicted"/>
<dbReference type="NCBIfam" id="TIGR00229">
    <property type="entry name" value="sensory_box"/>
    <property type="match status" value="1"/>
</dbReference>
<dbReference type="EMBL" id="SNZP01000009">
    <property type="protein sequence ID" value="TDR77842.1"/>
    <property type="molecule type" value="Genomic_DNA"/>
</dbReference>
<evidence type="ECO:0000259" key="6">
    <source>
        <dbReference type="PROSITE" id="PS50112"/>
    </source>
</evidence>
<dbReference type="OrthoDB" id="3516932at2"/>
<dbReference type="PANTHER" id="PTHR32071">
    <property type="entry name" value="TRANSCRIPTIONAL REGULATORY PROTEIN"/>
    <property type="match status" value="1"/>
</dbReference>
<evidence type="ECO:0000256" key="2">
    <source>
        <dbReference type="ARBA" id="ARBA00022840"/>
    </source>
</evidence>
<dbReference type="Pfam" id="PF08448">
    <property type="entry name" value="PAS_4"/>
    <property type="match status" value="1"/>
</dbReference>
<dbReference type="InterPro" id="IPR002197">
    <property type="entry name" value="HTH_Fis"/>
</dbReference>
<dbReference type="CDD" id="cd00009">
    <property type="entry name" value="AAA"/>
    <property type="match status" value="1"/>
</dbReference>
<dbReference type="InterPro" id="IPR025943">
    <property type="entry name" value="Sigma_54_int_dom_ATP-bd_2"/>
</dbReference>
<comment type="caution">
    <text evidence="7">The sequence shown here is derived from an EMBL/GenBank/DDBJ whole genome shotgun (WGS) entry which is preliminary data.</text>
</comment>
<dbReference type="InterPro" id="IPR013656">
    <property type="entry name" value="PAS_4"/>
</dbReference>
<feature type="domain" description="Sigma-54 factor interaction" evidence="5">
    <location>
        <begin position="151"/>
        <end position="379"/>
    </location>
</feature>
<evidence type="ECO:0000256" key="4">
    <source>
        <dbReference type="ARBA" id="ARBA00023163"/>
    </source>
</evidence>
<dbReference type="Gene3D" id="1.10.10.60">
    <property type="entry name" value="Homeodomain-like"/>
    <property type="match status" value="1"/>
</dbReference>
<keyword evidence="1" id="KW-0547">Nucleotide-binding</keyword>
<dbReference type="GO" id="GO:0005524">
    <property type="term" value="F:ATP binding"/>
    <property type="evidence" value="ECO:0007669"/>
    <property type="project" value="UniProtKB-KW"/>
</dbReference>
<dbReference type="GO" id="GO:0043565">
    <property type="term" value="F:sequence-specific DNA binding"/>
    <property type="evidence" value="ECO:0007669"/>
    <property type="project" value="InterPro"/>
</dbReference>
<reference evidence="7 8" key="1">
    <citation type="submission" date="2019-03" db="EMBL/GenBank/DDBJ databases">
        <title>Genomic Encyclopedia of Type Strains, Phase III (KMG-III): the genomes of soil and plant-associated and newly described type strains.</title>
        <authorList>
            <person name="Whitman W."/>
        </authorList>
    </citation>
    <scope>NUCLEOTIDE SEQUENCE [LARGE SCALE GENOMIC DNA]</scope>
    <source>
        <strain evidence="7 8">CECT 8976</strain>
    </source>
</reference>
<dbReference type="InterPro" id="IPR002078">
    <property type="entry name" value="Sigma_54_int"/>
</dbReference>
<keyword evidence="3" id="KW-0805">Transcription regulation</keyword>
<dbReference type="InterPro" id="IPR009057">
    <property type="entry name" value="Homeodomain-like_sf"/>
</dbReference>
<evidence type="ECO:0000313" key="7">
    <source>
        <dbReference type="EMBL" id="TDR77842.1"/>
    </source>
</evidence>
<dbReference type="InterPro" id="IPR035965">
    <property type="entry name" value="PAS-like_dom_sf"/>
</dbReference>
<dbReference type="CDD" id="cd00130">
    <property type="entry name" value="PAS"/>
    <property type="match status" value="1"/>
</dbReference>
<dbReference type="SUPFAM" id="SSF46689">
    <property type="entry name" value="Homeodomain-like"/>
    <property type="match status" value="1"/>
</dbReference>
<name>A0A4R7B280_9NEIS</name>
<feature type="domain" description="PAS" evidence="6">
    <location>
        <begin position="11"/>
        <end position="68"/>
    </location>
</feature>
<dbReference type="Pfam" id="PF00158">
    <property type="entry name" value="Sigma54_activat"/>
    <property type="match status" value="1"/>
</dbReference>
<dbReference type="PANTHER" id="PTHR32071:SF112">
    <property type="entry name" value="REGULATORY PROTEIN"/>
    <property type="match status" value="1"/>
</dbReference>
<dbReference type="InterPro" id="IPR003593">
    <property type="entry name" value="AAA+_ATPase"/>
</dbReference>
<keyword evidence="8" id="KW-1185">Reference proteome</keyword>
<gene>
    <name evidence="7" type="ORF">DFP86_10982</name>
</gene>
<dbReference type="Pfam" id="PF02954">
    <property type="entry name" value="HTH_8"/>
    <property type="match status" value="1"/>
</dbReference>
<accession>A0A4R7B280</accession>
<dbReference type="GO" id="GO:0006355">
    <property type="term" value="P:regulation of DNA-templated transcription"/>
    <property type="evidence" value="ECO:0007669"/>
    <property type="project" value="InterPro"/>
</dbReference>
<dbReference type="SUPFAM" id="SSF52540">
    <property type="entry name" value="P-loop containing nucleoside triphosphate hydrolases"/>
    <property type="match status" value="1"/>
</dbReference>
<dbReference type="Gene3D" id="3.40.50.300">
    <property type="entry name" value="P-loop containing nucleotide triphosphate hydrolases"/>
    <property type="match status" value="1"/>
</dbReference>
<dbReference type="PRINTS" id="PR01590">
    <property type="entry name" value="HTHFIS"/>
</dbReference>
<keyword evidence="2" id="KW-0067">ATP-binding</keyword>
<dbReference type="SUPFAM" id="SSF55785">
    <property type="entry name" value="PYP-like sensor domain (PAS domain)"/>
    <property type="match status" value="1"/>
</dbReference>